<sequence>MSGKIHDDLLSVPRRAFSGMSLSAPTSQNQGTSTARTSGAPTRATPHLHSSATPLGLTGSMCDPTPANCSARRFGSHASWMKYRLLSTGGRSLNVDLEDDLAHVPLAGENV</sequence>
<evidence type="ECO:0000313" key="3">
    <source>
        <dbReference type="Proteomes" id="UP000814176"/>
    </source>
</evidence>
<dbReference type="Proteomes" id="UP000814176">
    <property type="component" value="Unassembled WGS sequence"/>
</dbReference>
<feature type="compositionally biased region" description="Polar residues" evidence="1">
    <location>
        <begin position="20"/>
        <end position="40"/>
    </location>
</feature>
<dbReference type="EMBL" id="JADCUA010000003">
    <property type="protein sequence ID" value="KAH9842007.1"/>
    <property type="molecule type" value="Genomic_DNA"/>
</dbReference>
<keyword evidence="3" id="KW-1185">Reference proteome</keyword>
<evidence type="ECO:0000313" key="2">
    <source>
        <dbReference type="EMBL" id="KAH9842007.1"/>
    </source>
</evidence>
<comment type="caution">
    <text evidence="2">The sequence shown here is derived from an EMBL/GenBank/DDBJ whole genome shotgun (WGS) entry which is preliminary data.</text>
</comment>
<dbReference type="RefSeq" id="XP_047783306.1">
    <property type="nucleotide sequence ID" value="XM_047927034.1"/>
</dbReference>
<name>A0ABQ8KUP3_9APHY</name>
<dbReference type="GeneID" id="72007766"/>
<evidence type="ECO:0000256" key="1">
    <source>
        <dbReference type="SAM" id="MobiDB-lite"/>
    </source>
</evidence>
<organism evidence="2 3">
    <name type="scientific">Rhodofomes roseus</name>
    <dbReference type="NCBI Taxonomy" id="34475"/>
    <lineage>
        <taxon>Eukaryota</taxon>
        <taxon>Fungi</taxon>
        <taxon>Dikarya</taxon>
        <taxon>Basidiomycota</taxon>
        <taxon>Agaricomycotina</taxon>
        <taxon>Agaricomycetes</taxon>
        <taxon>Polyporales</taxon>
        <taxon>Rhodofomes</taxon>
    </lineage>
</organism>
<protein>
    <submittedName>
        <fullName evidence="2">Uncharacterized protein</fullName>
    </submittedName>
</protein>
<accession>A0ABQ8KUP3</accession>
<proteinExistence type="predicted"/>
<feature type="region of interest" description="Disordered" evidence="1">
    <location>
        <begin position="16"/>
        <end position="61"/>
    </location>
</feature>
<gene>
    <name evidence="2" type="ORF">C8Q71DRAFT_854361</name>
</gene>
<reference evidence="2 3" key="1">
    <citation type="journal article" date="2021" name="Environ. Microbiol.">
        <title>Gene family expansions and transcriptome signatures uncover fungal adaptations to wood decay.</title>
        <authorList>
            <person name="Hage H."/>
            <person name="Miyauchi S."/>
            <person name="Viragh M."/>
            <person name="Drula E."/>
            <person name="Min B."/>
            <person name="Chaduli D."/>
            <person name="Navarro D."/>
            <person name="Favel A."/>
            <person name="Norest M."/>
            <person name="Lesage-Meessen L."/>
            <person name="Balint B."/>
            <person name="Merenyi Z."/>
            <person name="de Eugenio L."/>
            <person name="Morin E."/>
            <person name="Martinez A.T."/>
            <person name="Baldrian P."/>
            <person name="Stursova M."/>
            <person name="Martinez M.J."/>
            <person name="Novotny C."/>
            <person name="Magnuson J.K."/>
            <person name="Spatafora J.W."/>
            <person name="Maurice S."/>
            <person name="Pangilinan J."/>
            <person name="Andreopoulos W."/>
            <person name="LaButti K."/>
            <person name="Hundley H."/>
            <person name="Na H."/>
            <person name="Kuo A."/>
            <person name="Barry K."/>
            <person name="Lipzen A."/>
            <person name="Henrissat B."/>
            <person name="Riley R."/>
            <person name="Ahrendt S."/>
            <person name="Nagy L.G."/>
            <person name="Grigoriev I.V."/>
            <person name="Martin F."/>
            <person name="Rosso M.N."/>
        </authorList>
    </citation>
    <scope>NUCLEOTIDE SEQUENCE [LARGE SCALE GENOMIC DNA]</scope>
    <source>
        <strain evidence="2 3">CIRM-BRFM 1785</strain>
    </source>
</reference>